<protein>
    <submittedName>
        <fullName evidence="2">Putative lipoprotein</fullName>
    </submittedName>
</protein>
<evidence type="ECO:0000313" key="3">
    <source>
        <dbReference type="Proteomes" id="UP000000517"/>
    </source>
</evidence>
<dbReference type="STRING" id="59374.FSU_2769"/>
<name>D9S6Q4_FIBSS</name>
<reference evidence="3" key="1">
    <citation type="submission" date="2010-08" db="EMBL/GenBank/DDBJ databases">
        <title>Complete sequence of Fibrobacter succinogenes subsp. succinogenes S85.</title>
        <authorList>
            <person name="Durkin A.S."/>
            <person name="Nelson K.E."/>
            <person name="Morrison M."/>
            <person name="Forsberg C.W."/>
            <person name="Wilson D.B."/>
            <person name="Russell J.B."/>
            <person name="Cann I.K.O."/>
            <person name="Mackie R.I."/>
            <person name="White B.A."/>
        </authorList>
    </citation>
    <scope>NUCLEOTIDE SEQUENCE [LARGE SCALE GENOMIC DNA]</scope>
    <source>
        <strain evidence="3">ATCC 19169 / S85</strain>
    </source>
</reference>
<feature type="chain" id="PRO_5003127977" evidence="1">
    <location>
        <begin position="18"/>
        <end position="313"/>
    </location>
</feature>
<dbReference type="KEGG" id="fsc:FSU_2769"/>
<dbReference type="PROSITE" id="PS51257">
    <property type="entry name" value="PROKAR_LIPOPROTEIN"/>
    <property type="match status" value="1"/>
</dbReference>
<dbReference type="HOGENOM" id="CLU_887816_0_0_0"/>
<dbReference type="AlphaFoldDB" id="D9S6Q4"/>
<gene>
    <name evidence="2" type="ordered locus">FSU_2769</name>
</gene>
<dbReference type="Proteomes" id="UP000000517">
    <property type="component" value="Chromosome"/>
</dbReference>
<evidence type="ECO:0000313" key="2">
    <source>
        <dbReference type="EMBL" id="ADL24566.1"/>
    </source>
</evidence>
<keyword evidence="1" id="KW-0732">Signal</keyword>
<evidence type="ECO:0000256" key="1">
    <source>
        <dbReference type="SAM" id="SignalP"/>
    </source>
</evidence>
<sequence>MVILMNKIKFLSGMFAAAMLTACGESEVSVDYKLNAPVTLEMYTESYYATLDLKGEEKMGTITATYADLNYSSKGDTTFVKRNYVIDKSRGYLKNFMPTELAWRIKEVSLAAVDRNVTSLTGIDDGYDTLLAHVPMPSRWREQLLNPEFKPHLKRLEKHRWEMDHLLKGVVPVKGNVTELLKQQGRLNFALIKVDSVVTKGFTNRDHRKCLDYVVYLQETESFPYFIWEQHVGSKIVPDKFKAYTAGLKGEYRTEFEVMIEPETGLPCQEREVKVGTHTMIHPETKDTVTFTSHISYERLYNTKRDIPDAAEQ</sequence>
<organism evidence="2 3">
    <name type="scientific">Fibrobacter succinogenes (strain ATCC 19169 / S85)</name>
    <dbReference type="NCBI Taxonomy" id="59374"/>
    <lineage>
        <taxon>Bacteria</taxon>
        <taxon>Pseudomonadati</taxon>
        <taxon>Fibrobacterota</taxon>
        <taxon>Fibrobacteria</taxon>
        <taxon>Fibrobacterales</taxon>
        <taxon>Fibrobacteraceae</taxon>
        <taxon>Fibrobacter</taxon>
    </lineage>
</organism>
<dbReference type="EMBL" id="CP002158">
    <property type="protein sequence ID" value="ADL24566.1"/>
    <property type="molecule type" value="Genomic_DNA"/>
</dbReference>
<keyword evidence="2" id="KW-0449">Lipoprotein</keyword>
<accession>D9S6Q4</accession>
<proteinExistence type="predicted"/>
<feature type="signal peptide" evidence="1">
    <location>
        <begin position="1"/>
        <end position="17"/>
    </location>
</feature>